<evidence type="ECO:0000256" key="1">
    <source>
        <dbReference type="ARBA" id="ARBA00005417"/>
    </source>
</evidence>
<sequence>MQVKKLSITYGKNQVLSNLDCKFETDKLNVILGPNGTGKTTLLDTIAGLNKHDEQALSGFPTQKQLAYKAQQLHFFPSLTVKQTIQLYAEIENHPKNFNKTSTMNTIYNQVIKGIIDKKIGKLSGGEKQVVLTYCNCLLDRELYLFDEPLSGVDINNANLIIKMIAALVTEKHKQVILTSHDIELFESFPINIVVLNHQKCMFSGTDHELLNATNKAQINDALRIILK</sequence>
<dbReference type="Proteomes" id="UP000585749">
    <property type="component" value="Unassembled WGS sequence"/>
</dbReference>
<protein>
    <submittedName>
        <fullName evidence="5">ABC-2 type transport system ATP-binding protein</fullName>
    </submittedName>
    <submittedName>
        <fullName evidence="4">ATP-binding cassette domain-containing protein</fullName>
    </submittedName>
</protein>
<feature type="domain" description="ABC transporter" evidence="3">
    <location>
        <begin position="1"/>
        <end position="223"/>
    </location>
</feature>
<dbReference type="SUPFAM" id="SSF52540">
    <property type="entry name" value="P-loop containing nucleoside triphosphate hydrolases"/>
    <property type="match status" value="1"/>
</dbReference>
<accession>A0A4Y4FYF4</accession>
<dbReference type="Gene3D" id="3.40.50.300">
    <property type="entry name" value="P-loop containing nucleotide triphosphate hydrolases"/>
    <property type="match status" value="1"/>
</dbReference>
<dbReference type="PROSITE" id="PS50893">
    <property type="entry name" value="ABC_TRANSPORTER_2"/>
    <property type="match status" value="1"/>
</dbReference>
<gene>
    <name evidence="5" type="ORF">GA0061075_107103</name>
    <name evidence="4" type="ORF">HF960_02780</name>
</gene>
<dbReference type="GO" id="GO:0005524">
    <property type="term" value="F:ATP binding"/>
    <property type="evidence" value="ECO:0007669"/>
    <property type="project" value="UniProtKB-KW"/>
</dbReference>
<dbReference type="EMBL" id="JAAXPM010000002">
    <property type="protein sequence ID" value="NKY66618.1"/>
    <property type="molecule type" value="Genomic_DNA"/>
</dbReference>
<evidence type="ECO:0000313" key="4">
    <source>
        <dbReference type="EMBL" id="NKY66618.1"/>
    </source>
</evidence>
<dbReference type="PANTHER" id="PTHR42734">
    <property type="entry name" value="METAL TRANSPORT SYSTEM ATP-BINDING PROTEIN TM_0124-RELATED"/>
    <property type="match status" value="1"/>
</dbReference>
<dbReference type="InterPro" id="IPR027417">
    <property type="entry name" value="P-loop_NTPase"/>
</dbReference>
<evidence type="ECO:0000313" key="7">
    <source>
        <dbReference type="Proteomes" id="UP000585749"/>
    </source>
</evidence>
<dbReference type="InterPro" id="IPR003439">
    <property type="entry name" value="ABC_transporter-like_ATP-bd"/>
</dbReference>
<keyword evidence="6" id="KW-1185">Reference proteome</keyword>
<dbReference type="EMBL" id="FMAW01000007">
    <property type="protein sequence ID" value="SCB94520.1"/>
    <property type="molecule type" value="Genomic_DNA"/>
</dbReference>
<name>A0A4Y4FYF4_WEIHE</name>
<dbReference type="OrthoDB" id="2365508at2"/>
<evidence type="ECO:0000313" key="6">
    <source>
        <dbReference type="Proteomes" id="UP000182448"/>
    </source>
</evidence>
<dbReference type="InterPro" id="IPR050153">
    <property type="entry name" value="Metal_Ion_Import_ABC"/>
</dbReference>
<reference evidence="4 7" key="2">
    <citation type="submission" date="2020-04" db="EMBL/GenBank/DDBJ databases">
        <title>MicrobeNet Type strains.</title>
        <authorList>
            <person name="Nicholson A.C."/>
        </authorList>
    </citation>
    <scope>NUCLEOTIDE SEQUENCE [LARGE SCALE GENOMIC DNA]</scope>
    <source>
        <strain evidence="4 7">CCUG 33494</strain>
    </source>
</reference>
<dbReference type="AlphaFoldDB" id="A0A4Y4FYF4"/>
<keyword evidence="4" id="KW-0067">ATP-binding</keyword>
<evidence type="ECO:0000313" key="5">
    <source>
        <dbReference type="EMBL" id="SCB94520.1"/>
    </source>
</evidence>
<proteinExistence type="inferred from homology"/>
<dbReference type="RefSeq" id="WP_074427409.1">
    <property type="nucleotide sequence ID" value="NZ_BJEG01000005.1"/>
</dbReference>
<keyword evidence="4" id="KW-0547">Nucleotide-binding</keyword>
<evidence type="ECO:0000259" key="3">
    <source>
        <dbReference type="PROSITE" id="PS50893"/>
    </source>
</evidence>
<dbReference type="GO" id="GO:0016887">
    <property type="term" value="F:ATP hydrolysis activity"/>
    <property type="evidence" value="ECO:0007669"/>
    <property type="project" value="InterPro"/>
</dbReference>
<dbReference type="Pfam" id="PF00005">
    <property type="entry name" value="ABC_tran"/>
    <property type="match status" value="1"/>
</dbReference>
<dbReference type="Proteomes" id="UP000182448">
    <property type="component" value="Unassembled WGS sequence"/>
</dbReference>
<reference evidence="5 6" key="1">
    <citation type="submission" date="2016-08" db="EMBL/GenBank/DDBJ databases">
        <authorList>
            <person name="Varghese N."/>
            <person name="Submissions Spin"/>
        </authorList>
    </citation>
    <scope>NUCLEOTIDE SEQUENCE [LARGE SCALE GENOMIC DNA]</scope>
    <source>
        <strain evidence="5 6">R-53116</strain>
    </source>
</reference>
<keyword evidence="2" id="KW-0813">Transport</keyword>
<organism evidence="4 7">
    <name type="scientific">Weissella hellenica</name>
    <dbReference type="NCBI Taxonomy" id="46256"/>
    <lineage>
        <taxon>Bacteria</taxon>
        <taxon>Bacillati</taxon>
        <taxon>Bacillota</taxon>
        <taxon>Bacilli</taxon>
        <taxon>Lactobacillales</taxon>
        <taxon>Lactobacillaceae</taxon>
        <taxon>Weissella</taxon>
    </lineage>
</organism>
<dbReference type="PANTHER" id="PTHR42734:SF17">
    <property type="entry name" value="METAL TRANSPORT SYSTEM ATP-BINDING PROTEIN TM_0124-RELATED"/>
    <property type="match status" value="1"/>
</dbReference>
<comment type="caution">
    <text evidence="4">The sequence shown here is derived from an EMBL/GenBank/DDBJ whole genome shotgun (WGS) entry which is preliminary data.</text>
</comment>
<evidence type="ECO:0000256" key="2">
    <source>
        <dbReference type="ARBA" id="ARBA00022448"/>
    </source>
</evidence>
<comment type="similarity">
    <text evidence="1">Belongs to the ABC transporter superfamily.</text>
</comment>